<feature type="transmembrane region" description="Helical" evidence="5">
    <location>
        <begin position="123"/>
        <end position="156"/>
    </location>
</feature>
<dbReference type="Gene3D" id="1.20.120.1630">
    <property type="match status" value="1"/>
</dbReference>
<dbReference type="GO" id="GO:0004671">
    <property type="term" value="F:protein C-terminal S-isoprenylcysteine carboxyl O-methyltransferase activity"/>
    <property type="evidence" value="ECO:0007669"/>
    <property type="project" value="InterPro"/>
</dbReference>
<dbReference type="GO" id="GO:0016020">
    <property type="term" value="C:membrane"/>
    <property type="evidence" value="ECO:0007669"/>
    <property type="project" value="UniProtKB-SubCell"/>
</dbReference>
<evidence type="ECO:0000256" key="3">
    <source>
        <dbReference type="ARBA" id="ARBA00022989"/>
    </source>
</evidence>
<feature type="transmembrane region" description="Helical" evidence="5">
    <location>
        <begin position="38"/>
        <end position="59"/>
    </location>
</feature>
<evidence type="ECO:0000256" key="5">
    <source>
        <dbReference type="SAM" id="Phobius"/>
    </source>
</evidence>
<keyword evidence="3 5" id="KW-1133">Transmembrane helix</keyword>
<dbReference type="OrthoDB" id="5293276at2"/>
<reference evidence="6 7" key="1">
    <citation type="submission" date="2016-09" db="EMBL/GenBank/DDBJ databases">
        <title>Serratia marcescens MSU-97 and epiphytic antimycotic-producing bacteria.</title>
        <authorList>
            <person name="Matilla M.A."/>
        </authorList>
    </citation>
    <scope>NUCLEOTIDE SEQUENCE [LARGE SCALE GENOMIC DNA]</scope>
    <source>
        <strain evidence="6 7">MSU-97</strain>
    </source>
</reference>
<dbReference type="AlphaFoldDB" id="A0A1Q4P3S0"/>
<feature type="transmembrane region" description="Helical" evidence="5">
    <location>
        <begin position="71"/>
        <end position="88"/>
    </location>
</feature>
<proteinExistence type="predicted"/>
<dbReference type="RefSeq" id="WP_073529471.1">
    <property type="nucleotide sequence ID" value="NZ_MJAO01000004.1"/>
</dbReference>
<protein>
    <recommendedName>
        <fullName evidence="8">Isoprenylcysteine carboxylmethyltransferase family protein</fullName>
    </recommendedName>
</protein>
<dbReference type="Proteomes" id="UP000185770">
    <property type="component" value="Unassembled WGS sequence"/>
</dbReference>
<comment type="subcellular location">
    <subcellularLocation>
        <location evidence="1">Membrane</location>
        <topology evidence="1">Multi-pass membrane protein</topology>
    </subcellularLocation>
</comment>
<dbReference type="EMBL" id="MJAO01000004">
    <property type="protein sequence ID" value="OKB67764.1"/>
    <property type="molecule type" value="Genomic_DNA"/>
</dbReference>
<organism evidence="6 7">
    <name type="scientific">Serratia marcescens</name>
    <dbReference type="NCBI Taxonomy" id="615"/>
    <lineage>
        <taxon>Bacteria</taxon>
        <taxon>Pseudomonadati</taxon>
        <taxon>Pseudomonadota</taxon>
        <taxon>Gammaproteobacteria</taxon>
        <taxon>Enterobacterales</taxon>
        <taxon>Yersiniaceae</taxon>
        <taxon>Serratia</taxon>
    </lineage>
</organism>
<dbReference type="InterPro" id="IPR007269">
    <property type="entry name" value="ICMT_MeTrfase"/>
</dbReference>
<dbReference type="InterPro" id="IPR052527">
    <property type="entry name" value="Metal_cation-efflux_comp"/>
</dbReference>
<evidence type="ECO:0000256" key="4">
    <source>
        <dbReference type="ARBA" id="ARBA00023136"/>
    </source>
</evidence>
<name>A0A1Q4P3S0_SERMA</name>
<gene>
    <name evidence="6" type="ORF">BHU62_04800</name>
</gene>
<evidence type="ECO:0000313" key="7">
    <source>
        <dbReference type="Proteomes" id="UP000185770"/>
    </source>
</evidence>
<keyword evidence="4 5" id="KW-0472">Membrane</keyword>
<evidence type="ECO:0000313" key="6">
    <source>
        <dbReference type="EMBL" id="OKB67764.1"/>
    </source>
</evidence>
<sequence>MLFNYAFLAIGLLWIISESCIGATKNANSDSANIKDKGSVRLLNVVTYSALLLAFWINTLKLPRFAKPDDIISWCGLFIIILGLTLRWCAILKLKKYFTVNVAILHDHQLLTSGLYRYIRHPAYLGVIVAFGGMGLALGSYLAMAVLVVPVTLAFLWRIRIEERVLLAAFPESYRSYQRNSWRLIPLVI</sequence>
<comment type="caution">
    <text evidence="6">The sequence shown here is derived from an EMBL/GenBank/DDBJ whole genome shotgun (WGS) entry which is preliminary data.</text>
</comment>
<dbReference type="Pfam" id="PF04140">
    <property type="entry name" value="ICMT"/>
    <property type="match status" value="1"/>
</dbReference>
<evidence type="ECO:0000256" key="1">
    <source>
        <dbReference type="ARBA" id="ARBA00004141"/>
    </source>
</evidence>
<dbReference type="PANTHER" id="PTHR43847:SF1">
    <property type="entry name" value="BLL3993 PROTEIN"/>
    <property type="match status" value="1"/>
</dbReference>
<dbReference type="PANTHER" id="PTHR43847">
    <property type="entry name" value="BLL3993 PROTEIN"/>
    <property type="match status" value="1"/>
</dbReference>
<evidence type="ECO:0000256" key="2">
    <source>
        <dbReference type="ARBA" id="ARBA00022692"/>
    </source>
</evidence>
<accession>A0A1Q4P3S0</accession>
<keyword evidence="2 5" id="KW-0812">Transmembrane</keyword>
<evidence type="ECO:0008006" key="8">
    <source>
        <dbReference type="Google" id="ProtNLM"/>
    </source>
</evidence>